<sequence length="118" mass="13470">MLISRYRITLQGYLCVNLILAVVVCVCNTAVLVISLHSYNNPYKYCDSFVCDVEYLSKHYIRFVQPISCKVEDLGQDDELSHAGFQIQTSLFNLVTITVQHQFGLVAIKLSFSCFQTY</sequence>
<accession>F6XPM3</accession>
<dbReference type="AlphaFoldDB" id="F6XPM3"/>
<reference evidence="2" key="4">
    <citation type="submission" date="2025-09" db="UniProtKB">
        <authorList>
            <consortium name="Ensembl"/>
        </authorList>
    </citation>
    <scope>IDENTIFICATION</scope>
</reference>
<evidence type="ECO:0000256" key="1">
    <source>
        <dbReference type="SAM" id="Phobius"/>
    </source>
</evidence>
<reference evidence="3" key="1">
    <citation type="journal article" date="2002" name="Science">
        <title>The draft genome of Ciona intestinalis: insights into chordate and vertebrate origins.</title>
        <authorList>
            <person name="Dehal P."/>
            <person name="Satou Y."/>
            <person name="Campbell R.K."/>
            <person name="Chapman J."/>
            <person name="Degnan B."/>
            <person name="De Tomaso A."/>
            <person name="Davidson B."/>
            <person name="Di Gregorio A."/>
            <person name="Gelpke M."/>
            <person name="Goodstein D.M."/>
            <person name="Harafuji N."/>
            <person name="Hastings K.E."/>
            <person name="Ho I."/>
            <person name="Hotta K."/>
            <person name="Huang W."/>
            <person name="Kawashima T."/>
            <person name="Lemaire P."/>
            <person name="Martinez D."/>
            <person name="Meinertzhagen I.A."/>
            <person name="Necula S."/>
            <person name="Nonaka M."/>
            <person name="Putnam N."/>
            <person name="Rash S."/>
            <person name="Saiga H."/>
            <person name="Satake M."/>
            <person name="Terry A."/>
            <person name="Yamada L."/>
            <person name="Wang H.G."/>
            <person name="Awazu S."/>
            <person name="Azumi K."/>
            <person name="Boore J."/>
            <person name="Branno M."/>
            <person name="Chin-Bow S."/>
            <person name="DeSantis R."/>
            <person name="Doyle S."/>
            <person name="Francino P."/>
            <person name="Keys D.N."/>
            <person name="Haga S."/>
            <person name="Hayashi H."/>
            <person name="Hino K."/>
            <person name="Imai K.S."/>
            <person name="Inaba K."/>
            <person name="Kano S."/>
            <person name="Kobayashi K."/>
            <person name="Kobayashi M."/>
            <person name="Lee B.I."/>
            <person name="Makabe K.W."/>
            <person name="Manohar C."/>
            <person name="Matassi G."/>
            <person name="Medina M."/>
            <person name="Mochizuki Y."/>
            <person name="Mount S."/>
            <person name="Morishita T."/>
            <person name="Miura S."/>
            <person name="Nakayama A."/>
            <person name="Nishizaka S."/>
            <person name="Nomoto H."/>
            <person name="Ohta F."/>
            <person name="Oishi K."/>
            <person name="Rigoutsos I."/>
            <person name="Sano M."/>
            <person name="Sasaki A."/>
            <person name="Sasakura Y."/>
            <person name="Shoguchi E."/>
            <person name="Shin-i T."/>
            <person name="Spagnuolo A."/>
            <person name="Stainier D."/>
            <person name="Suzuki M.M."/>
            <person name="Tassy O."/>
            <person name="Takatori N."/>
            <person name="Tokuoka M."/>
            <person name="Yagi K."/>
            <person name="Yoshizaki F."/>
            <person name="Wada S."/>
            <person name="Zhang C."/>
            <person name="Hyatt P.D."/>
            <person name="Larimer F."/>
            <person name="Detter C."/>
            <person name="Doggett N."/>
            <person name="Glavina T."/>
            <person name="Hawkins T."/>
            <person name="Richardson P."/>
            <person name="Lucas S."/>
            <person name="Kohara Y."/>
            <person name="Levine M."/>
            <person name="Satoh N."/>
            <person name="Rokhsar D.S."/>
        </authorList>
    </citation>
    <scope>NUCLEOTIDE SEQUENCE [LARGE SCALE GENOMIC DNA]</scope>
</reference>
<reference evidence="2" key="3">
    <citation type="submission" date="2025-08" db="UniProtKB">
        <authorList>
            <consortium name="Ensembl"/>
        </authorList>
    </citation>
    <scope>IDENTIFICATION</scope>
</reference>
<name>F6XPM3_CIOIN</name>
<organism evidence="2 3">
    <name type="scientific">Ciona intestinalis</name>
    <name type="common">Transparent sea squirt</name>
    <name type="synonym">Ascidia intestinalis</name>
    <dbReference type="NCBI Taxonomy" id="7719"/>
    <lineage>
        <taxon>Eukaryota</taxon>
        <taxon>Metazoa</taxon>
        <taxon>Chordata</taxon>
        <taxon>Tunicata</taxon>
        <taxon>Ascidiacea</taxon>
        <taxon>Phlebobranchia</taxon>
        <taxon>Cionidae</taxon>
        <taxon>Ciona</taxon>
    </lineage>
</organism>
<keyword evidence="1" id="KW-0472">Membrane</keyword>
<feature type="transmembrane region" description="Helical" evidence="1">
    <location>
        <begin position="12"/>
        <end position="36"/>
    </location>
</feature>
<evidence type="ECO:0000313" key="2">
    <source>
        <dbReference type="Ensembl" id="ENSCINP00000017448.3"/>
    </source>
</evidence>
<dbReference type="Ensembl" id="ENSCINT00000017448.3">
    <property type="protein sequence ID" value="ENSCINP00000017448.3"/>
    <property type="gene ID" value="ENSCING00000023778.1"/>
</dbReference>
<reference evidence="2" key="2">
    <citation type="journal article" date="2008" name="Genome Biol.">
        <title>Improved genome assembly and evidence-based global gene model set for the chordate Ciona intestinalis: new insight into intron and operon populations.</title>
        <authorList>
            <person name="Satou Y."/>
            <person name="Mineta K."/>
            <person name="Ogasawara M."/>
            <person name="Sasakura Y."/>
            <person name="Shoguchi E."/>
            <person name="Ueno K."/>
            <person name="Yamada L."/>
            <person name="Matsumoto J."/>
            <person name="Wasserscheid J."/>
            <person name="Dewar K."/>
            <person name="Wiley G.B."/>
            <person name="Macmil S.L."/>
            <person name="Roe B.A."/>
            <person name="Zeller R.W."/>
            <person name="Hastings K.E."/>
            <person name="Lemaire P."/>
            <person name="Lindquist E."/>
            <person name="Endo T."/>
            <person name="Hotta K."/>
            <person name="Inaba K."/>
        </authorList>
    </citation>
    <scope>NUCLEOTIDE SEQUENCE [LARGE SCALE GENOMIC DNA]</scope>
    <source>
        <strain evidence="2">wild type</strain>
    </source>
</reference>
<protein>
    <submittedName>
        <fullName evidence="2">Uncharacterized protein</fullName>
    </submittedName>
</protein>
<proteinExistence type="predicted"/>
<keyword evidence="3" id="KW-1185">Reference proteome</keyword>
<keyword evidence="1" id="KW-1133">Transmembrane helix</keyword>
<dbReference type="InParanoid" id="F6XPM3"/>
<dbReference type="Proteomes" id="UP000008144">
    <property type="component" value="Chromosome 2"/>
</dbReference>
<dbReference type="HOGENOM" id="CLU_2072286_0_0_1"/>
<keyword evidence="1" id="KW-0812">Transmembrane</keyword>
<dbReference type="EMBL" id="EAAA01001464">
    <property type="status" value="NOT_ANNOTATED_CDS"/>
    <property type="molecule type" value="Genomic_DNA"/>
</dbReference>
<evidence type="ECO:0000313" key="3">
    <source>
        <dbReference type="Proteomes" id="UP000008144"/>
    </source>
</evidence>